<dbReference type="Pfam" id="PF00450">
    <property type="entry name" value="Peptidase_S10"/>
    <property type="match status" value="1"/>
</dbReference>
<evidence type="ECO:0000256" key="14">
    <source>
        <dbReference type="ARBA" id="ARBA00037042"/>
    </source>
</evidence>
<evidence type="ECO:0000256" key="19">
    <source>
        <dbReference type="SAM" id="MobiDB-lite"/>
    </source>
</evidence>
<organism evidence="21 22">
    <name type="scientific">Dioszegia hungarica</name>
    <dbReference type="NCBI Taxonomy" id="4972"/>
    <lineage>
        <taxon>Eukaryota</taxon>
        <taxon>Fungi</taxon>
        <taxon>Dikarya</taxon>
        <taxon>Basidiomycota</taxon>
        <taxon>Agaricomycotina</taxon>
        <taxon>Tremellomycetes</taxon>
        <taxon>Tremellales</taxon>
        <taxon>Bulleribasidiaceae</taxon>
        <taxon>Dioszegia</taxon>
    </lineage>
</organism>
<dbReference type="PRINTS" id="PR00724">
    <property type="entry name" value="CRBOXYPTASEC"/>
</dbReference>
<evidence type="ECO:0000256" key="20">
    <source>
        <dbReference type="SAM" id="Phobius"/>
    </source>
</evidence>
<reference evidence="21" key="1">
    <citation type="journal article" date="2022" name="G3 (Bethesda)">
        <title>High quality genome of the basidiomycete yeast Dioszegia hungarica PDD-24b-2 isolated from cloud water.</title>
        <authorList>
            <person name="Jarrige D."/>
            <person name="Haridas S."/>
            <person name="Bleykasten-Grosshans C."/>
            <person name="Joly M."/>
            <person name="Nadalig T."/>
            <person name="Sancelme M."/>
            <person name="Vuilleumier S."/>
            <person name="Grigoriev I.V."/>
            <person name="Amato P."/>
            <person name="Bringel F."/>
        </authorList>
    </citation>
    <scope>NUCLEOTIDE SEQUENCE</scope>
    <source>
        <strain evidence="21">PDD-24b-2</strain>
    </source>
</reference>
<dbReference type="Gene3D" id="3.40.50.1820">
    <property type="entry name" value="alpha/beta hydrolase"/>
    <property type="match status" value="1"/>
</dbReference>
<evidence type="ECO:0000256" key="11">
    <source>
        <dbReference type="ARBA" id="ARBA00023034"/>
    </source>
</evidence>
<evidence type="ECO:0000256" key="7">
    <source>
        <dbReference type="ARBA" id="ARBA00022703"/>
    </source>
</evidence>
<keyword evidence="22" id="KW-1185">Reference proteome</keyword>
<dbReference type="GO" id="GO:0006915">
    <property type="term" value="P:apoptotic process"/>
    <property type="evidence" value="ECO:0007669"/>
    <property type="project" value="UniProtKB-KW"/>
</dbReference>
<evidence type="ECO:0000256" key="16">
    <source>
        <dbReference type="ARBA" id="ARBA00040403"/>
    </source>
</evidence>
<comment type="subcellular location">
    <subcellularLocation>
        <location evidence="2">Golgi apparatus</location>
        <location evidence="2">trans-Golgi network membrane</location>
        <topology evidence="2">Single-pass type I membrane protein</topology>
    </subcellularLocation>
</comment>
<gene>
    <name evidence="21" type="ORF">MKK02DRAFT_41378</name>
</gene>
<accession>A0AA38H319</accession>
<evidence type="ECO:0000256" key="15">
    <source>
        <dbReference type="ARBA" id="ARBA00038895"/>
    </source>
</evidence>
<evidence type="ECO:0000313" key="22">
    <source>
        <dbReference type="Proteomes" id="UP001164286"/>
    </source>
</evidence>
<dbReference type="SUPFAM" id="SSF53474">
    <property type="entry name" value="alpha/beta-Hydrolases"/>
    <property type="match status" value="1"/>
</dbReference>
<dbReference type="RefSeq" id="XP_052941528.1">
    <property type="nucleotide sequence ID" value="XM_053091542.1"/>
</dbReference>
<evidence type="ECO:0000256" key="3">
    <source>
        <dbReference type="ARBA" id="ARBA00009431"/>
    </source>
</evidence>
<dbReference type="InterPro" id="IPR029058">
    <property type="entry name" value="AB_hydrolase_fold"/>
</dbReference>
<keyword evidence="7" id="KW-0053">Apoptosis</keyword>
<evidence type="ECO:0000256" key="18">
    <source>
        <dbReference type="ARBA" id="ARBA00042717"/>
    </source>
</evidence>
<comment type="function">
    <text evidence="14">Protease with a carboxypeptidase B-like function involved in the C-terminal processing of the lysine and arginine residues from protein precursors. Promotes cell fusion and is involved in the programmed cell death.</text>
</comment>
<evidence type="ECO:0000256" key="2">
    <source>
        <dbReference type="ARBA" id="ARBA00004393"/>
    </source>
</evidence>
<comment type="catalytic activity">
    <reaction evidence="1">
        <text>Preferential release of a C-terminal arginine or lysine residue.</text>
        <dbReference type="EC" id="3.4.16.6"/>
    </reaction>
</comment>
<keyword evidence="11" id="KW-0333">Golgi apparatus</keyword>
<evidence type="ECO:0000313" key="21">
    <source>
        <dbReference type="EMBL" id="KAI9631751.1"/>
    </source>
</evidence>
<dbReference type="GO" id="GO:0005802">
    <property type="term" value="C:trans-Golgi network"/>
    <property type="evidence" value="ECO:0007669"/>
    <property type="project" value="TreeGrafter"/>
</dbReference>
<evidence type="ECO:0000256" key="4">
    <source>
        <dbReference type="ARBA" id="ARBA00022645"/>
    </source>
</evidence>
<evidence type="ECO:0000256" key="8">
    <source>
        <dbReference type="ARBA" id="ARBA00022729"/>
    </source>
</evidence>
<keyword evidence="4 21" id="KW-0121">Carboxypeptidase</keyword>
<keyword evidence="6 20" id="KW-0812">Transmembrane</keyword>
<keyword evidence="5" id="KW-0645">Protease</keyword>
<comment type="caution">
    <text evidence="21">The sequence shown here is derived from an EMBL/GenBank/DDBJ whole genome shotgun (WGS) entry which is preliminary data.</text>
</comment>
<keyword evidence="9" id="KW-0378">Hydrolase</keyword>
<feature type="transmembrane region" description="Helical" evidence="20">
    <location>
        <begin position="550"/>
        <end position="574"/>
    </location>
</feature>
<evidence type="ECO:0000256" key="17">
    <source>
        <dbReference type="ARBA" id="ARBA00040628"/>
    </source>
</evidence>
<proteinExistence type="inferred from homology"/>
<dbReference type="PANTHER" id="PTHR11802">
    <property type="entry name" value="SERINE PROTEASE FAMILY S10 SERINE CARBOXYPEPTIDASE"/>
    <property type="match status" value="1"/>
</dbReference>
<keyword evidence="13" id="KW-0325">Glycoprotein</keyword>
<feature type="compositionally biased region" description="Gly residues" evidence="19">
    <location>
        <begin position="657"/>
        <end position="670"/>
    </location>
</feature>
<evidence type="ECO:0000256" key="5">
    <source>
        <dbReference type="ARBA" id="ARBA00022670"/>
    </source>
</evidence>
<dbReference type="AlphaFoldDB" id="A0AA38H319"/>
<sequence>MNSVYDARVFPRSLPPITPAGNTSMLAEEIKRGESSRRASGTGVRGVTSNLPSAADLYVPSLPGVPDMATHPTHPIEVYAGSIPSYPGEGAGGGVGATGVDATLFFMMIKARRAAGKQRVILWFNGGPGCSSFDGSLMEIGPFRTVSESKTKSGMVEVELVEGGWEEYATVIFIDQPPGTGYSFVPTNGYLHDLDEGSAHLIQFLQNLYHIFPELSSVDTYLAGESFAGQYIPYFAKGLLATNLLPNFKLAGVAIGNGWIDGFEQYPAYVDFAYEKGLIKKDSAPAQEMEAILQQCMDEIARVKKNGDHPVNLGGGCGGVMSSVTDPFVDETNGKKTCMNVYDVRLVDDWPACGMNWPPDLGDVYKFLRRPDVVTALHANKKETAWVECDGRVGSELTMYKTPSSSDLLPGILEAGVPILMFAGAEDLICNYKGIERICDGLIWDGKKGMGNSTSDEWFINGTQVGTWRTHRNLTYAKVYDSSHMVGFDVPHVTNDMITRFMEVDFALLPGIASSSKSRVGSIDRVQLGLATTAAAGIPLLKGGNTDWEAAYNVGSALMILLFLISIVGLYFFFRRKAHLRRQKFGIMDGADGSAEERVPLGALHLEDGMGSPRGKRLRKGKGRARDPDSPGLAGGGGGRSTPPLNGERGHGHGRGHSGGGHGGSEGGSEFGSPAGTVMFALGDEEEDEAKGQGGGGGRR</sequence>
<dbReference type="PANTHER" id="PTHR11802:SF190">
    <property type="entry name" value="PHEROMONE-PROCESSING CARBOXYPEPTIDASE KEX1"/>
    <property type="match status" value="1"/>
</dbReference>
<keyword evidence="8" id="KW-0732">Signal</keyword>
<protein>
    <recommendedName>
        <fullName evidence="17">Pheromone-processing carboxypeptidase KEX1</fullName>
        <ecNumber evidence="15">3.4.16.6</ecNumber>
    </recommendedName>
    <alternativeName>
        <fullName evidence="18">Carboxypeptidase D</fullName>
    </alternativeName>
    <alternativeName>
        <fullName evidence="16">Pheromone-processing carboxypeptidase kex1</fullName>
    </alternativeName>
</protein>
<comment type="similarity">
    <text evidence="3">Belongs to the peptidase S10 family.</text>
</comment>
<dbReference type="Proteomes" id="UP001164286">
    <property type="component" value="Unassembled WGS sequence"/>
</dbReference>
<dbReference type="EC" id="3.4.16.6" evidence="15"/>
<feature type="region of interest" description="Disordered" evidence="19">
    <location>
        <begin position="603"/>
        <end position="700"/>
    </location>
</feature>
<evidence type="ECO:0000256" key="1">
    <source>
        <dbReference type="ARBA" id="ARBA00001003"/>
    </source>
</evidence>
<dbReference type="GeneID" id="77730747"/>
<keyword evidence="10 20" id="KW-1133">Transmembrane helix</keyword>
<keyword evidence="12 20" id="KW-0472">Membrane</keyword>
<dbReference type="FunFam" id="3.40.50.1820:FF:000121">
    <property type="entry name" value="Carboxypeptidase D"/>
    <property type="match status" value="1"/>
</dbReference>
<evidence type="ECO:0000256" key="9">
    <source>
        <dbReference type="ARBA" id="ARBA00022801"/>
    </source>
</evidence>
<evidence type="ECO:0000256" key="10">
    <source>
        <dbReference type="ARBA" id="ARBA00022989"/>
    </source>
</evidence>
<dbReference type="EMBL" id="JAKWFO010000016">
    <property type="protein sequence ID" value="KAI9631751.1"/>
    <property type="molecule type" value="Genomic_DNA"/>
</dbReference>
<evidence type="ECO:0000256" key="13">
    <source>
        <dbReference type="ARBA" id="ARBA00023180"/>
    </source>
</evidence>
<dbReference type="GO" id="GO:0004185">
    <property type="term" value="F:serine-type carboxypeptidase activity"/>
    <property type="evidence" value="ECO:0007669"/>
    <property type="project" value="UniProtKB-EC"/>
</dbReference>
<name>A0AA38H319_9TREE</name>
<dbReference type="GO" id="GO:0006508">
    <property type="term" value="P:proteolysis"/>
    <property type="evidence" value="ECO:0007669"/>
    <property type="project" value="UniProtKB-KW"/>
</dbReference>
<feature type="compositionally biased region" description="Basic residues" evidence="19">
    <location>
        <begin position="614"/>
        <end position="623"/>
    </location>
</feature>
<evidence type="ECO:0000256" key="6">
    <source>
        <dbReference type="ARBA" id="ARBA00022692"/>
    </source>
</evidence>
<dbReference type="InterPro" id="IPR001563">
    <property type="entry name" value="Peptidase_S10"/>
</dbReference>
<evidence type="ECO:0000256" key="12">
    <source>
        <dbReference type="ARBA" id="ARBA00023136"/>
    </source>
</evidence>